<evidence type="ECO:0000256" key="1">
    <source>
        <dbReference type="SAM" id="MobiDB-lite"/>
    </source>
</evidence>
<organism evidence="2 3">
    <name type="scientific">candidate division TA06 bacterium SM23_40</name>
    <dbReference type="NCBI Taxonomy" id="1703774"/>
    <lineage>
        <taxon>Bacteria</taxon>
        <taxon>Bacteria division TA06</taxon>
    </lineage>
</organism>
<name>A0A0S8G8S9_UNCT6</name>
<feature type="compositionally biased region" description="Basic residues" evidence="1">
    <location>
        <begin position="116"/>
        <end position="132"/>
    </location>
</feature>
<protein>
    <submittedName>
        <fullName evidence="2">Uncharacterized protein</fullName>
    </submittedName>
</protein>
<dbReference type="AlphaFoldDB" id="A0A0S8G8S9"/>
<proteinExistence type="predicted"/>
<feature type="region of interest" description="Disordered" evidence="1">
    <location>
        <begin position="1"/>
        <end position="45"/>
    </location>
</feature>
<reference evidence="2 3" key="1">
    <citation type="journal article" date="2015" name="Microbiome">
        <title>Genomic resolution of linkages in carbon, nitrogen, and sulfur cycling among widespread estuary sediment bacteria.</title>
        <authorList>
            <person name="Baker B.J."/>
            <person name="Lazar C.S."/>
            <person name="Teske A.P."/>
            <person name="Dick G.J."/>
        </authorList>
    </citation>
    <scope>NUCLEOTIDE SEQUENCE [LARGE SCALE GENOMIC DNA]</scope>
    <source>
        <strain evidence="2">SM23_40</strain>
    </source>
</reference>
<dbReference type="EMBL" id="LJUI01000032">
    <property type="protein sequence ID" value="KPK69527.1"/>
    <property type="molecule type" value="Genomic_DNA"/>
</dbReference>
<evidence type="ECO:0000313" key="2">
    <source>
        <dbReference type="EMBL" id="KPK69527.1"/>
    </source>
</evidence>
<sequence length="132" mass="14949">MRGPSACRWCIRDSNTDRPQPAGSPRDEDTGSPSLISPPSGRHPALTRAISRSIVDLSGSAWRCAPRHCAVPTSPDDASRPVCPRPLESLPQSKPNTEGRFCQYKYMPPRGMEERRRHRKRPRRRTHRSPEK</sequence>
<evidence type="ECO:0000313" key="3">
    <source>
        <dbReference type="Proteomes" id="UP000051717"/>
    </source>
</evidence>
<dbReference type="Proteomes" id="UP000051717">
    <property type="component" value="Unassembled WGS sequence"/>
</dbReference>
<gene>
    <name evidence="2" type="ORF">AMJ82_05240</name>
</gene>
<comment type="caution">
    <text evidence="2">The sequence shown here is derived from an EMBL/GenBank/DDBJ whole genome shotgun (WGS) entry which is preliminary data.</text>
</comment>
<feature type="region of interest" description="Disordered" evidence="1">
    <location>
        <begin position="68"/>
        <end position="132"/>
    </location>
</feature>
<accession>A0A0S8G8S9</accession>